<keyword evidence="1" id="KW-0812">Transmembrane</keyword>
<organism evidence="2">
    <name type="scientific">marine sediment metagenome</name>
    <dbReference type="NCBI Taxonomy" id="412755"/>
    <lineage>
        <taxon>unclassified sequences</taxon>
        <taxon>metagenomes</taxon>
        <taxon>ecological metagenomes</taxon>
    </lineage>
</organism>
<sequence>MIKNFNEFEKYLKEKNPFKGKYFAWNGKRYFDAFQFITFMPIHLIICVDYGIDTEKYENKFKILSIEKERKKRKEKKEKKGKKEK</sequence>
<name>A0A0F8Z414_9ZZZZ</name>
<keyword evidence="1" id="KW-1133">Transmembrane helix</keyword>
<reference evidence="2" key="1">
    <citation type="journal article" date="2015" name="Nature">
        <title>Complex archaea that bridge the gap between prokaryotes and eukaryotes.</title>
        <authorList>
            <person name="Spang A."/>
            <person name="Saw J.H."/>
            <person name="Jorgensen S.L."/>
            <person name="Zaremba-Niedzwiedzka K."/>
            <person name="Martijn J."/>
            <person name="Lind A.E."/>
            <person name="van Eijk R."/>
            <person name="Schleper C."/>
            <person name="Guy L."/>
            <person name="Ettema T.J."/>
        </authorList>
    </citation>
    <scope>NUCLEOTIDE SEQUENCE</scope>
</reference>
<accession>A0A0F8Z414</accession>
<evidence type="ECO:0000313" key="2">
    <source>
        <dbReference type="EMBL" id="KKK54816.1"/>
    </source>
</evidence>
<dbReference type="AlphaFoldDB" id="A0A0F8Z414"/>
<proteinExistence type="predicted"/>
<comment type="caution">
    <text evidence="2">The sequence shown here is derived from an EMBL/GenBank/DDBJ whole genome shotgun (WGS) entry which is preliminary data.</text>
</comment>
<feature type="transmembrane region" description="Helical" evidence="1">
    <location>
        <begin position="33"/>
        <end position="52"/>
    </location>
</feature>
<gene>
    <name evidence="2" type="ORF">LCGC14_3080880</name>
</gene>
<keyword evidence="1" id="KW-0472">Membrane</keyword>
<evidence type="ECO:0000256" key="1">
    <source>
        <dbReference type="SAM" id="Phobius"/>
    </source>
</evidence>
<protein>
    <submittedName>
        <fullName evidence="2">Uncharacterized protein</fullName>
    </submittedName>
</protein>
<dbReference type="EMBL" id="LAZR01065806">
    <property type="protein sequence ID" value="KKK54816.1"/>
    <property type="molecule type" value="Genomic_DNA"/>
</dbReference>